<keyword evidence="1" id="KW-0472">Membrane</keyword>
<dbReference type="AlphaFoldDB" id="A0A6I6HIS7"/>
<evidence type="ECO:0000313" key="3">
    <source>
        <dbReference type="EMBL" id="QGW81817.1"/>
    </source>
</evidence>
<dbReference type="RefSeq" id="WP_157613202.1">
    <property type="nucleotide sequence ID" value="NZ_CP046622.1"/>
</dbReference>
<evidence type="ECO:0000259" key="2">
    <source>
        <dbReference type="PROSITE" id="PS50924"/>
    </source>
</evidence>
<evidence type="ECO:0000313" key="4">
    <source>
        <dbReference type="Proteomes" id="UP000425817"/>
    </source>
</evidence>
<proteinExistence type="predicted"/>
<dbReference type="GO" id="GO:0016020">
    <property type="term" value="C:membrane"/>
    <property type="evidence" value="ECO:0007669"/>
    <property type="project" value="UniProtKB-UniRule"/>
</dbReference>
<dbReference type="Pfam" id="PF03707">
    <property type="entry name" value="MHYT"/>
    <property type="match status" value="3"/>
</dbReference>
<sequence length="251" mass="26254">MEILLTSSYSVPLVVLSYFISVAGSLIALVAARRIVGPGGRISLYHSATAGLALGGIGVWAMHFIGMLALQLRVGVSYSMFETLISLVAAVVATAMALAYVAASPRSLVRLMVAGFLLGMGVVVMHYLGMFGMRFGGFIEWSYPIIGLSTLIAIVVATVALWLAFNTRTVIMRGLAASVMGAAVCSMHYTGMAAADFICTTATPQAIPSGLAVVSALQLPGWVVMFTVAALFVLALDQFVRHTAESASAKP</sequence>
<dbReference type="OrthoDB" id="3763366at2"/>
<feature type="transmembrane region" description="Helical" evidence="1">
    <location>
        <begin position="12"/>
        <end position="32"/>
    </location>
</feature>
<dbReference type="PANTHER" id="PTHR35152">
    <property type="entry name" value="DOMAIN SIGNALLING PROTEIN, PUTATIVE (AFU_ORTHOLOGUE AFUA_5G11310)-RELATED"/>
    <property type="match status" value="1"/>
</dbReference>
<feature type="domain" description="MHYT" evidence="2">
    <location>
        <begin position="9"/>
        <end position="198"/>
    </location>
</feature>
<keyword evidence="3" id="KW-0418">Kinase</keyword>
<keyword evidence="3" id="KW-0808">Transferase</keyword>
<feature type="transmembrane region" description="Helical" evidence="1">
    <location>
        <begin position="108"/>
        <end position="129"/>
    </location>
</feature>
<feature type="transmembrane region" description="Helical" evidence="1">
    <location>
        <begin position="44"/>
        <end position="70"/>
    </location>
</feature>
<dbReference type="EMBL" id="CP046622">
    <property type="protein sequence ID" value="QGW81817.1"/>
    <property type="molecule type" value="Genomic_DNA"/>
</dbReference>
<evidence type="ECO:0000256" key="1">
    <source>
        <dbReference type="PROSITE-ProRule" id="PRU00244"/>
    </source>
</evidence>
<feature type="transmembrane region" description="Helical" evidence="1">
    <location>
        <begin position="141"/>
        <end position="163"/>
    </location>
</feature>
<feature type="transmembrane region" description="Helical" evidence="1">
    <location>
        <begin position="76"/>
        <end position="101"/>
    </location>
</feature>
<accession>A0A6I6HIS7</accession>
<reference evidence="3 4" key="1">
    <citation type="submission" date="2019-12" db="EMBL/GenBank/DDBJ databases">
        <title>Hybrid Genome Assemblies of two High G+C Isolates from Undergraduate Microbiology Courses.</title>
        <authorList>
            <person name="Ne Ville C.J."/>
            <person name="Enright D."/>
            <person name="Hernandez I."/>
            <person name="Dodsworth J."/>
            <person name="Orwin P.M."/>
        </authorList>
    </citation>
    <scope>NUCLEOTIDE SEQUENCE [LARGE SCALE GENOMIC DNA]</scope>
    <source>
        <strain evidence="3 4">CSUSB</strain>
    </source>
</reference>
<feature type="transmembrane region" description="Helical" evidence="1">
    <location>
        <begin position="170"/>
        <end position="191"/>
    </location>
</feature>
<dbReference type="PROSITE" id="PS50924">
    <property type="entry name" value="MHYT"/>
    <property type="match status" value="1"/>
</dbReference>
<dbReference type="Proteomes" id="UP000425817">
    <property type="component" value="Chromosome"/>
</dbReference>
<dbReference type="GO" id="GO:0016301">
    <property type="term" value="F:kinase activity"/>
    <property type="evidence" value="ECO:0007669"/>
    <property type="project" value="UniProtKB-KW"/>
</dbReference>
<gene>
    <name evidence="3" type="ORF">GOQ09_09545</name>
</gene>
<keyword evidence="1" id="KW-1133">Transmembrane helix</keyword>
<keyword evidence="1" id="KW-0812">Transmembrane</keyword>
<dbReference type="InterPro" id="IPR005330">
    <property type="entry name" value="MHYT_dom"/>
</dbReference>
<feature type="transmembrane region" description="Helical" evidence="1">
    <location>
        <begin position="211"/>
        <end position="236"/>
    </location>
</feature>
<organism evidence="3 4">
    <name type="scientific">Variovorax paradoxus</name>
    <dbReference type="NCBI Taxonomy" id="34073"/>
    <lineage>
        <taxon>Bacteria</taxon>
        <taxon>Pseudomonadati</taxon>
        <taxon>Pseudomonadota</taxon>
        <taxon>Betaproteobacteria</taxon>
        <taxon>Burkholderiales</taxon>
        <taxon>Comamonadaceae</taxon>
        <taxon>Variovorax</taxon>
    </lineage>
</organism>
<protein>
    <submittedName>
        <fullName evidence="3">Histidine kinase</fullName>
    </submittedName>
</protein>
<dbReference type="PANTHER" id="PTHR35152:SF1">
    <property type="entry name" value="DOMAIN SIGNALLING PROTEIN, PUTATIVE (AFU_ORTHOLOGUE AFUA_5G11310)-RELATED"/>
    <property type="match status" value="1"/>
</dbReference>
<name>A0A6I6HIS7_VARPD</name>